<feature type="region of interest" description="Disordered" evidence="9">
    <location>
        <begin position="1"/>
        <end position="25"/>
    </location>
</feature>
<dbReference type="GO" id="GO:0140492">
    <property type="term" value="F:metal-dependent deubiquitinase activity"/>
    <property type="evidence" value="ECO:0007669"/>
    <property type="project" value="InterPro"/>
</dbReference>
<evidence type="ECO:0000256" key="3">
    <source>
        <dbReference type="ARBA" id="ARBA00022670"/>
    </source>
</evidence>
<evidence type="ECO:0000256" key="4">
    <source>
        <dbReference type="ARBA" id="ARBA00022723"/>
    </source>
</evidence>
<feature type="compositionally biased region" description="Low complexity" evidence="9">
    <location>
        <begin position="574"/>
        <end position="588"/>
    </location>
</feature>
<dbReference type="Pfam" id="PF08969">
    <property type="entry name" value="USP8_dimer"/>
    <property type="match status" value="1"/>
</dbReference>
<dbReference type="PANTHER" id="PTHR12947:SF13">
    <property type="entry name" value="FI19924P1"/>
    <property type="match status" value="1"/>
</dbReference>
<evidence type="ECO:0000256" key="8">
    <source>
        <dbReference type="ARBA" id="ARBA00023049"/>
    </source>
</evidence>
<evidence type="ECO:0000313" key="12">
    <source>
        <dbReference type="Proteomes" id="UP000308652"/>
    </source>
</evidence>
<keyword evidence="4" id="KW-0479">Metal-binding</keyword>
<evidence type="ECO:0000259" key="10">
    <source>
        <dbReference type="PROSITE" id="PS50249"/>
    </source>
</evidence>
<feature type="compositionally biased region" description="Pro residues" evidence="9">
    <location>
        <begin position="452"/>
        <end position="466"/>
    </location>
</feature>
<dbReference type="AlphaFoldDB" id="A0A5C3LTT3"/>
<feature type="domain" description="MPN" evidence="10">
    <location>
        <begin position="622"/>
        <end position="752"/>
    </location>
</feature>
<evidence type="ECO:0000313" key="11">
    <source>
        <dbReference type="EMBL" id="TFK32161.1"/>
    </source>
</evidence>
<dbReference type="OrthoDB" id="3640at2759"/>
<comment type="similarity">
    <text evidence="2">Belongs to the peptidase M67C family.</text>
</comment>
<organism evidence="11 12">
    <name type="scientific">Crucibulum laeve</name>
    <dbReference type="NCBI Taxonomy" id="68775"/>
    <lineage>
        <taxon>Eukaryota</taxon>
        <taxon>Fungi</taxon>
        <taxon>Dikarya</taxon>
        <taxon>Basidiomycota</taxon>
        <taxon>Agaricomycotina</taxon>
        <taxon>Agaricomycetes</taxon>
        <taxon>Agaricomycetidae</taxon>
        <taxon>Agaricales</taxon>
        <taxon>Agaricineae</taxon>
        <taxon>Nidulariaceae</taxon>
        <taxon>Crucibulum</taxon>
    </lineage>
</organism>
<feature type="compositionally biased region" description="Low complexity" evidence="9">
    <location>
        <begin position="217"/>
        <end position="235"/>
    </location>
</feature>
<feature type="compositionally biased region" description="Polar residues" evidence="9">
    <location>
        <begin position="1"/>
        <end position="15"/>
    </location>
</feature>
<evidence type="ECO:0000256" key="1">
    <source>
        <dbReference type="ARBA" id="ARBA00001947"/>
    </source>
</evidence>
<dbReference type="PANTHER" id="PTHR12947">
    <property type="entry name" value="AMSH-LIKE PROTEASE"/>
    <property type="match status" value="1"/>
</dbReference>
<dbReference type="GO" id="GO:0006508">
    <property type="term" value="P:proteolysis"/>
    <property type="evidence" value="ECO:0007669"/>
    <property type="project" value="UniProtKB-KW"/>
</dbReference>
<feature type="compositionally biased region" description="Pro residues" evidence="9">
    <location>
        <begin position="552"/>
        <end position="573"/>
    </location>
</feature>
<dbReference type="GO" id="GO:0016020">
    <property type="term" value="C:membrane"/>
    <property type="evidence" value="ECO:0007669"/>
    <property type="project" value="TreeGrafter"/>
</dbReference>
<feature type="region of interest" description="Disordered" evidence="9">
    <location>
        <begin position="191"/>
        <end position="475"/>
    </location>
</feature>
<dbReference type="GO" id="GO:0070536">
    <property type="term" value="P:protein K63-linked deubiquitination"/>
    <property type="evidence" value="ECO:0007669"/>
    <property type="project" value="InterPro"/>
</dbReference>
<evidence type="ECO:0000256" key="2">
    <source>
        <dbReference type="ARBA" id="ARBA00010981"/>
    </source>
</evidence>
<dbReference type="SMART" id="SM00232">
    <property type="entry name" value="JAB_MPN"/>
    <property type="match status" value="1"/>
</dbReference>
<dbReference type="InterPro" id="IPR036809">
    <property type="entry name" value="AF1782-like_sf"/>
</dbReference>
<dbReference type="InterPro" id="IPR037518">
    <property type="entry name" value="MPN"/>
</dbReference>
<feature type="compositionally biased region" description="Basic and acidic residues" evidence="9">
    <location>
        <begin position="191"/>
        <end position="216"/>
    </location>
</feature>
<feature type="region of interest" description="Disordered" evidence="9">
    <location>
        <begin position="129"/>
        <end position="155"/>
    </location>
</feature>
<dbReference type="GO" id="GO:0061578">
    <property type="term" value="F:K63-linked deubiquitinase activity"/>
    <property type="evidence" value="ECO:0007669"/>
    <property type="project" value="InterPro"/>
</dbReference>
<evidence type="ECO:0000256" key="5">
    <source>
        <dbReference type="ARBA" id="ARBA00022786"/>
    </source>
</evidence>
<feature type="region of interest" description="Disordered" evidence="9">
    <location>
        <begin position="505"/>
        <end position="619"/>
    </location>
</feature>
<dbReference type="InterPro" id="IPR015063">
    <property type="entry name" value="USP8_dimer"/>
</dbReference>
<dbReference type="GO" id="GO:0005768">
    <property type="term" value="C:endosome"/>
    <property type="evidence" value="ECO:0007669"/>
    <property type="project" value="TreeGrafter"/>
</dbReference>
<feature type="compositionally biased region" description="Polar residues" evidence="9">
    <location>
        <begin position="316"/>
        <end position="327"/>
    </location>
</feature>
<name>A0A5C3LTT3_9AGAR</name>
<keyword evidence="5" id="KW-0833">Ubl conjugation pathway</keyword>
<gene>
    <name evidence="11" type="ORF">BDQ12DRAFT_692894</name>
</gene>
<proteinExistence type="inferred from homology"/>
<keyword evidence="12" id="KW-1185">Reference proteome</keyword>
<dbReference type="CDD" id="cd08066">
    <property type="entry name" value="MPN_AMSH_like"/>
    <property type="match status" value="1"/>
</dbReference>
<evidence type="ECO:0000256" key="7">
    <source>
        <dbReference type="ARBA" id="ARBA00022833"/>
    </source>
</evidence>
<dbReference type="PROSITE" id="PS50249">
    <property type="entry name" value="MPN"/>
    <property type="match status" value="1"/>
</dbReference>
<feature type="compositionally biased region" description="Polar residues" evidence="9">
    <location>
        <begin position="239"/>
        <end position="255"/>
    </location>
</feature>
<dbReference type="EMBL" id="ML213684">
    <property type="protein sequence ID" value="TFK32161.1"/>
    <property type="molecule type" value="Genomic_DNA"/>
</dbReference>
<dbReference type="Gene3D" id="1.20.58.80">
    <property type="entry name" value="Phosphotransferase system, lactose/cellobiose-type IIA subunit"/>
    <property type="match status" value="1"/>
</dbReference>
<feature type="compositionally biased region" description="Low complexity" evidence="9">
    <location>
        <begin position="542"/>
        <end position="551"/>
    </location>
</feature>
<dbReference type="InterPro" id="IPR000555">
    <property type="entry name" value="JAMM/MPN+_dom"/>
</dbReference>
<evidence type="ECO:0000256" key="9">
    <source>
        <dbReference type="SAM" id="MobiDB-lite"/>
    </source>
</evidence>
<dbReference type="GO" id="GO:0046872">
    <property type="term" value="F:metal ion binding"/>
    <property type="evidence" value="ECO:0007669"/>
    <property type="project" value="UniProtKB-KW"/>
</dbReference>
<dbReference type="SUPFAM" id="SSF158372">
    <property type="entry name" value="AF1782-like"/>
    <property type="match status" value="1"/>
</dbReference>
<keyword evidence="8" id="KW-0482">Metalloprotease</keyword>
<keyword evidence="6" id="KW-0378">Hydrolase</keyword>
<dbReference type="STRING" id="68775.A0A5C3LTT3"/>
<comment type="cofactor">
    <cofactor evidence="1">
        <name>Zn(2+)</name>
        <dbReference type="ChEBI" id="CHEBI:29105"/>
    </cofactor>
</comment>
<dbReference type="SUPFAM" id="SSF102712">
    <property type="entry name" value="JAB1/MPN domain"/>
    <property type="match status" value="1"/>
</dbReference>
<dbReference type="Gene3D" id="3.40.140.10">
    <property type="entry name" value="Cytidine Deaminase, domain 2"/>
    <property type="match status" value="1"/>
</dbReference>
<dbReference type="Proteomes" id="UP000308652">
    <property type="component" value="Unassembled WGS sequence"/>
</dbReference>
<dbReference type="PRINTS" id="PR01217">
    <property type="entry name" value="PRICHEXTENSN"/>
</dbReference>
<keyword evidence="3" id="KW-0645">Protease</keyword>
<accession>A0A5C3LTT3</accession>
<protein>
    <recommendedName>
        <fullName evidence="10">MPN domain-containing protein</fullName>
    </recommendedName>
</protein>
<feature type="compositionally biased region" description="Basic and acidic residues" evidence="9">
    <location>
        <begin position="132"/>
        <end position="144"/>
    </location>
</feature>
<reference evidence="11 12" key="1">
    <citation type="journal article" date="2019" name="Nat. Ecol. Evol.">
        <title>Megaphylogeny resolves global patterns of mushroom evolution.</title>
        <authorList>
            <person name="Varga T."/>
            <person name="Krizsan K."/>
            <person name="Foldi C."/>
            <person name="Dima B."/>
            <person name="Sanchez-Garcia M."/>
            <person name="Sanchez-Ramirez S."/>
            <person name="Szollosi G.J."/>
            <person name="Szarkandi J.G."/>
            <person name="Papp V."/>
            <person name="Albert L."/>
            <person name="Andreopoulos W."/>
            <person name="Angelini C."/>
            <person name="Antonin V."/>
            <person name="Barry K.W."/>
            <person name="Bougher N.L."/>
            <person name="Buchanan P."/>
            <person name="Buyck B."/>
            <person name="Bense V."/>
            <person name="Catcheside P."/>
            <person name="Chovatia M."/>
            <person name="Cooper J."/>
            <person name="Damon W."/>
            <person name="Desjardin D."/>
            <person name="Finy P."/>
            <person name="Geml J."/>
            <person name="Haridas S."/>
            <person name="Hughes K."/>
            <person name="Justo A."/>
            <person name="Karasinski D."/>
            <person name="Kautmanova I."/>
            <person name="Kiss B."/>
            <person name="Kocsube S."/>
            <person name="Kotiranta H."/>
            <person name="LaButti K.M."/>
            <person name="Lechner B.E."/>
            <person name="Liimatainen K."/>
            <person name="Lipzen A."/>
            <person name="Lukacs Z."/>
            <person name="Mihaltcheva S."/>
            <person name="Morgado L.N."/>
            <person name="Niskanen T."/>
            <person name="Noordeloos M.E."/>
            <person name="Ohm R.A."/>
            <person name="Ortiz-Santana B."/>
            <person name="Ovrebo C."/>
            <person name="Racz N."/>
            <person name="Riley R."/>
            <person name="Savchenko A."/>
            <person name="Shiryaev A."/>
            <person name="Soop K."/>
            <person name="Spirin V."/>
            <person name="Szebenyi C."/>
            <person name="Tomsovsky M."/>
            <person name="Tulloss R.E."/>
            <person name="Uehling J."/>
            <person name="Grigoriev I.V."/>
            <person name="Vagvolgyi C."/>
            <person name="Papp T."/>
            <person name="Martin F.M."/>
            <person name="Miettinen O."/>
            <person name="Hibbett D.S."/>
            <person name="Nagy L.G."/>
        </authorList>
    </citation>
    <scope>NUCLEOTIDE SEQUENCE [LARGE SCALE GENOMIC DNA]</scope>
    <source>
        <strain evidence="11 12">CBS 166.37</strain>
    </source>
</reference>
<feature type="compositionally biased region" description="Low complexity" evidence="9">
    <location>
        <begin position="328"/>
        <end position="360"/>
    </location>
</feature>
<feature type="compositionally biased region" description="Low complexity" evidence="9">
    <location>
        <begin position="442"/>
        <end position="451"/>
    </location>
</feature>
<dbReference type="InterPro" id="IPR044098">
    <property type="entry name" value="STAMBP/STALP-like_MPN"/>
</dbReference>
<sequence length="794" mass="88734">MSSSAPLSRNPSHVRNSPRRPPTISELANKALEGLYDEKRELKHHLRNAEKYRRDAKAFLEKDDLENAFVMYAKAATLVLDKLPTHRDYHKLLNSSQRQNLGMHGQDILESLTEIKPMLVARSDQWQAQHPEYSDNDHPPDSRQESMPAEQPTSSLDDFTNALLQQQKMAGETAIEEELAKWKQLREDRDRLAQEDREREERERGSRGAGRVDLRQDPAVAAAARQAPITPQRAPDYTFSRTPLQNAGYGTQHTAVLSDGSRRVDDQARYQQQEDMRRREEDIARKRAEQKRRQEQQEGIARRQQEADNAARDIRQTTAVNNPGATLSATSSASSISSSSSPMFNTPTAPSSLATTPSSSFQQIPPTPINYPPIGASSSSNVRAPQAYRSRPPSFLDVGECPTPLPLESPTKYDGDSTDSESITNHHDYRRGKQKHVDNSKTPTRTPLRSPSYPPPTTTTSPPPPESGSILYPQLMSYHQRAQGYWPSLNSMFVPPPDAHLGKGSSLLFPVPADPNSHTPTNKPLYPPEALQRQPSNPQQWAPGQNQYQQQHPPPHQPPNPRPPPAPPIPPSHSHPQGQYSSYPGSSRPEPPAPRAEPSPKPPTEERIIPNNAQSSTPALKTVILPRECLPRFLSIAKLNTVRNRETCGLLLGKDKGSKYVVSTLLIPKQHSTSDTCTMDEEELVMEFTEERNLITLGWIHTHPSQSCFMSSVDLHTHSGFQCMLSESFAVVCAPKSNPNFGIFRLTDPPGLQTILHCKEKEAFHPHPDLPIYTDADKGHVHMRDAPLEIVDLR</sequence>
<feature type="compositionally biased region" description="Basic and acidic residues" evidence="9">
    <location>
        <begin position="260"/>
        <end position="315"/>
    </location>
</feature>
<evidence type="ECO:0000256" key="6">
    <source>
        <dbReference type="ARBA" id="ARBA00022801"/>
    </source>
</evidence>
<keyword evidence="7" id="KW-0862">Zinc</keyword>
<dbReference type="Pfam" id="PF01398">
    <property type="entry name" value="JAB"/>
    <property type="match status" value="1"/>
</dbReference>
<feature type="compositionally biased region" description="Pro residues" evidence="9">
    <location>
        <begin position="589"/>
        <end position="602"/>
    </location>
</feature>